<evidence type="ECO:0000259" key="5">
    <source>
        <dbReference type="PROSITE" id="PS51193"/>
    </source>
</evidence>
<dbReference type="SUPFAM" id="SSF52540">
    <property type="entry name" value="P-loop containing nucleoside triphosphate hydrolases"/>
    <property type="match status" value="2"/>
</dbReference>
<dbReference type="GO" id="GO:0006281">
    <property type="term" value="P:DNA repair"/>
    <property type="evidence" value="ECO:0007669"/>
    <property type="project" value="TreeGrafter"/>
</dbReference>
<dbReference type="InterPro" id="IPR014013">
    <property type="entry name" value="Helic_SF1/SF2_ATP-bd_DinG/Rad3"/>
</dbReference>
<evidence type="ECO:0000313" key="6">
    <source>
        <dbReference type="EMBL" id="CCD28808.1"/>
    </source>
</evidence>
<reference evidence="6 7" key="1">
    <citation type="submission" date="2011-08" db="EMBL/GenBank/DDBJ databases">
        <title>The genome of the obligate endobacterium of an arbuscular mycorrhizal fungus reveals an interphylum network of nutritional interactions.</title>
        <authorList>
            <person name="Ghignone S."/>
            <person name="Salvioli A."/>
            <person name="Anca I."/>
            <person name="Lumini E."/>
            <person name="Ortu G."/>
            <person name="Petiti L."/>
            <person name="Cruveiller S."/>
            <person name="Bianciotto V."/>
            <person name="Piffanelli P."/>
            <person name="Lanfranco L."/>
            <person name="Bonfante P."/>
        </authorList>
    </citation>
    <scope>NUCLEOTIDE SEQUENCE [LARGE SCALE GENOMIC DNA]</scope>
    <source>
        <strain evidence="6 7">BEG34</strain>
    </source>
</reference>
<dbReference type="GO" id="GO:0003678">
    <property type="term" value="F:DNA helicase activity"/>
    <property type="evidence" value="ECO:0007669"/>
    <property type="project" value="TreeGrafter"/>
</dbReference>
<proteinExistence type="inferred from homology"/>
<dbReference type="EC" id="3.6.1.-" evidence="6"/>
<sequence>MTNARLFSLKLDAPRAQALDRIFSANGVLAQNMQGYRVRAAQREMAGAIAAAMHAHPEQAASEEPTDQSGNGTALLVEAGTGTGKTFAYLVPAMLWGGKVILSTGTKHLQDQLFARDIPALRRALAMPLSVAMLKGRANYVCHYYLQRTLQDAGALSHRDAAHVRAIIRFSKTSQSGDKSELAQVPESAPIWGRVTSTRENCLNQECPHLKDCFVMHARRKAQQADLVVVNHALFFADMMLRESGVQELLPSANTVIFDEAHQLPDTATLFFGETVRSYQWVELARDVRIEGLTHARDGADWTALCAALETAARDLRLAFDERAAKYAFAQLDADHPLHAALAALDAPLDALTAALEAHAPRAETLGQCLRRTHELRAALARFRAPYPVLSTAPSAAPDRVRWVEVFAQSVHLHTTPLSITAFFEKQRATAPRAWIFTSATLSVKGDFTHYATQMGLPAYLPLSVQSPFDYTQQALLYVPRGLPAPASPAFSEAMLNAVLPVIKASGGRAFVLCTTLRAVERLSAQLREALHARDWDFPLLIQGDASRTELLKRFQQAGNAILVGSQSFWEGVDVRGKALSLVIIDKLPFAPPDDPVLAARLDALAQQGQDPFMAYQLPQAVIALKQGAGRLIRTETDSGVLMVCDSRLVEKPYGRRFWQSLPPFARTRDLEACQRFLNKALNIHDAPL</sequence>
<dbReference type="GO" id="GO:0005524">
    <property type="term" value="F:ATP binding"/>
    <property type="evidence" value="ECO:0007669"/>
    <property type="project" value="UniProtKB-KW"/>
</dbReference>
<organism evidence="6 7">
    <name type="scientific">Candidatus Glomeribacter gigasporarum BEG34</name>
    <dbReference type="NCBI Taxonomy" id="1070319"/>
    <lineage>
        <taxon>Bacteria</taxon>
        <taxon>Pseudomonadati</taxon>
        <taxon>Pseudomonadota</taxon>
        <taxon>Betaproteobacteria</taxon>
        <taxon>Burkholderiales</taxon>
        <taxon>Burkholderiaceae</taxon>
        <taxon>Candidatus Glomeribacter</taxon>
    </lineage>
</organism>
<evidence type="ECO:0000256" key="3">
    <source>
        <dbReference type="ARBA" id="ARBA00022840"/>
    </source>
</evidence>
<dbReference type="PANTHER" id="PTHR11472:SF34">
    <property type="entry name" value="REGULATOR OF TELOMERE ELONGATION HELICASE 1"/>
    <property type="match status" value="1"/>
</dbReference>
<gene>
    <name evidence="6" type="ORF">CAGGBEG34_180117</name>
</gene>
<comment type="caution">
    <text evidence="6">The sequence shown here is derived from an EMBL/GenBank/DDBJ whole genome shotgun (WGS) entry which is preliminary data.</text>
</comment>
<dbReference type="eggNOG" id="COG1199">
    <property type="taxonomic scope" value="Bacteria"/>
</dbReference>
<dbReference type="Proteomes" id="UP000054051">
    <property type="component" value="Unassembled WGS sequence"/>
</dbReference>
<dbReference type="InterPro" id="IPR045028">
    <property type="entry name" value="DinG/Rad3-like"/>
</dbReference>
<keyword evidence="6" id="KW-0347">Helicase</keyword>
<comment type="similarity">
    <text evidence="4">Belongs to the helicase family. DinG subfamily.</text>
</comment>
<dbReference type="GO" id="GO:0016818">
    <property type="term" value="F:hydrolase activity, acting on acid anhydrides, in phosphorus-containing anhydrides"/>
    <property type="evidence" value="ECO:0007669"/>
    <property type="project" value="InterPro"/>
</dbReference>
<keyword evidence="3" id="KW-0067">ATP-binding</keyword>
<keyword evidence="1" id="KW-0547">Nucleotide-binding</keyword>
<dbReference type="InterPro" id="IPR006555">
    <property type="entry name" value="ATP-dep_Helicase_C"/>
</dbReference>
<dbReference type="Pfam" id="PF13307">
    <property type="entry name" value="Helicase_C_2"/>
    <property type="match status" value="1"/>
</dbReference>
<dbReference type="OrthoDB" id="9805194at2"/>
<evidence type="ECO:0000256" key="1">
    <source>
        <dbReference type="ARBA" id="ARBA00022741"/>
    </source>
</evidence>
<name>G2J7R3_9BURK</name>
<dbReference type="PANTHER" id="PTHR11472">
    <property type="entry name" value="DNA REPAIR DEAD HELICASE RAD3/XP-D SUBFAMILY MEMBER"/>
    <property type="match status" value="1"/>
</dbReference>
<evidence type="ECO:0000313" key="7">
    <source>
        <dbReference type="Proteomes" id="UP000054051"/>
    </source>
</evidence>
<dbReference type="STRING" id="1070319.CAGGBEG34_180117"/>
<dbReference type="GO" id="GO:0003676">
    <property type="term" value="F:nucleic acid binding"/>
    <property type="evidence" value="ECO:0007669"/>
    <property type="project" value="InterPro"/>
</dbReference>
<dbReference type="AlphaFoldDB" id="G2J7R3"/>
<dbReference type="RefSeq" id="WP_006682082.1">
    <property type="nucleotide sequence ID" value="NZ_CAFB01000034.1"/>
</dbReference>
<dbReference type="PROSITE" id="PS51193">
    <property type="entry name" value="HELICASE_ATP_BIND_2"/>
    <property type="match status" value="1"/>
</dbReference>
<accession>G2J7R3</accession>
<dbReference type="SMART" id="SM00491">
    <property type="entry name" value="HELICc2"/>
    <property type="match status" value="1"/>
</dbReference>
<protein>
    <submittedName>
        <fullName evidence="6">Putative ATP-dependent helicase dinG</fullName>
        <ecNumber evidence="6">3.6.1.-</ecNumber>
    </submittedName>
</protein>
<dbReference type="EMBL" id="CAFB01000034">
    <property type="protein sequence ID" value="CCD28808.1"/>
    <property type="molecule type" value="Genomic_DNA"/>
</dbReference>
<evidence type="ECO:0000256" key="2">
    <source>
        <dbReference type="ARBA" id="ARBA00022801"/>
    </source>
</evidence>
<dbReference type="InterPro" id="IPR027417">
    <property type="entry name" value="P-loop_NTPase"/>
</dbReference>
<keyword evidence="7" id="KW-1185">Reference proteome</keyword>
<feature type="domain" description="Helicase ATP-binding" evidence="5">
    <location>
        <begin position="28"/>
        <end position="334"/>
    </location>
</feature>
<evidence type="ECO:0000256" key="4">
    <source>
        <dbReference type="ARBA" id="ARBA00038058"/>
    </source>
</evidence>
<dbReference type="Gene3D" id="3.40.50.300">
    <property type="entry name" value="P-loop containing nucleotide triphosphate hydrolases"/>
    <property type="match status" value="2"/>
</dbReference>
<keyword evidence="2 6" id="KW-0378">Hydrolase</keyword>